<dbReference type="PROSITE" id="PS51257">
    <property type="entry name" value="PROKAR_LIPOPROTEIN"/>
    <property type="match status" value="1"/>
</dbReference>
<dbReference type="EMBL" id="UXHF01000009">
    <property type="protein sequence ID" value="VDC52063.1"/>
    <property type="molecule type" value="Genomic_DNA"/>
</dbReference>
<proteinExistence type="inferred from homology"/>
<dbReference type="RefSeq" id="WP_230307533.1">
    <property type="nucleotide sequence ID" value="NZ_UXHF01000009.1"/>
</dbReference>
<dbReference type="GO" id="GO:0005524">
    <property type="term" value="F:ATP binding"/>
    <property type="evidence" value="ECO:0007669"/>
    <property type="project" value="UniProtKB-KW"/>
</dbReference>
<evidence type="ECO:0000256" key="2">
    <source>
        <dbReference type="ARBA" id="ARBA00022448"/>
    </source>
</evidence>
<evidence type="ECO:0000256" key="4">
    <source>
        <dbReference type="ARBA" id="ARBA00022519"/>
    </source>
</evidence>
<feature type="signal peptide" evidence="7">
    <location>
        <begin position="1"/>
        <end position="22"/>
    </location>
</feature>
<dbReference type="Gene3D" id="3.40.190.10">
    <property type="entry name" value="Periplasmic binding protein-like II"/>
    <property type="match status" value="2"/>
</dbReference>
<organism evidence="8 9">
    <name type="scientific">Brevundimonas mediterranea</name>
    <dbReference type="NCBI Taxonomy" id="74329"/>
    <lineage>
        <taxon>Bacteria</taxon>
        <taxon>Pseudomonadati</taxon>
        <taxon>Pseudomonadota</taxon>
        <taxon>Alphaproteobacteria</taxon>
        <taxon>Caulobacterales</taxon>
        <taxon>Caulobacteraceae</taxon>
        <taxon>Brevundimonas</taxon>
    </lineage>
</organism>
<keyword evidence="8" id="KW-0547">Nucleotide-binding</keyword>
<dbReference type="GO" id="GO:0012505">
    <property type="term" value="C:endomembrane system"/>
    <property type="evidence" value="ECO:0007669"/>
    <property type="project" value="UniProtKB-SubCell"/>
</dbReference>
<comment type="similarity">
    <text evidence="6">Belongs to the CmpA/NrtA family.</text>
</comment>
<comment type="subcellular location">
    <subcellularLocation>
        <location evidence="1">Endomembrane system</location>
    </subcellularLocation>
</comment>
<dbReference type="CDD" id="cd13553">
    <property type="entry name" value="PBP2_NrtA_CpmA_like"/>
    <property type="match status" value="1"/>
</dbReference>
<keyword evidence="5" id="KW-0472">Membrane</keyword>
<dbReference type="PROSITE" id="PS51318">
    <property type="entry name" value="TAT"/>
    <property type="match status" value="1"/>
</dbReference>
<dbReference type="PANTHER" id="PTHR30024:SF43">
    <property type="entry name" value="BLL4572 PROTEIN"/>
    <property type="match status" value="1"/>
</dbReference>
<accession>A0A7Z8Y772</accession>
<evidence type="ECO:0000256" key="7">
    <source>
        <dbReference type="SAM" id="SignalP"/>
    </source>
</evidence>
<dbReference type="AlphaFoldDB" id="A0A7Z8Y772"/>
<protein>
    <submittedName>
        <fullName evidence="8">Bicarbonate transport ATP-binding protein CmpC</fullName>
    </submittedName>
</protein>
<reference evidence="8 9" key="1">
    <citation type="submission" date="2018-11" db="EMBL/GenBank/DDBJ databases">
        <authorList>
            <person name="Peiro R."/>
            <person name="Begona"/>
            <person name="Cbmso G."/>
            <person name="Lopez M."/>
            <person name="Gonzalez S."/>
            <person name="Sacristan E."/>
            <person name="Castillo E."/>
        </authorList>
    </citation>
    <scope>NUCLEOTIDE SEQUENCE [LARGE SCALE GENOMIC DNA]</scope>
    <source>
        <strain evidence="8">Brev_genome</strain>
    </source>
</reference>
<evidence type="ECO:0000256" key="5">
    <source>
        <dbReference type="ARBA" id="ARBA00023136"/>
    </source>
</evidence>
<evidence type="ECO:0000256" key="3">
    <source>
        <dbReference type="ARBA" id="ARBA00022475"/>
    </source>
</evidence>
<evidence type="ECO:0000313" key="9">
    <source>
        <dbReference type="Proteomes" id="UP000289220"/>
    </source>
</evidence>
<dbReference type="InterPro" id="IPR006311">
    <property type="entry name" value="TAT_signal"/>
</dbReference>
<dbReference type="Proteomes" id="UP000289220">
    <property type="component" value="Unassembled WGS sequence"/>
</dbReference>
<dbReference type="InterPro" id="IPR044527">
    <property type="entry name" value="NrtA/CpmA_ABC-bd_dom"/>
</dbReference>
<keyword evidence="9" id="KW-1185">Reference proteome</keyword>
<gene>
    <name evidence="8" type="primary">cmpC</name>
    <name evidence="8" type="ORF">BREV_BREV_00727</name>
</gene>
<keyword evidence="2" id="KW-0813">Transport</keyword>
<sequence length="469" mass="49801">MDKRRFLMAGGALLAGAAAGLAGCGESEPRSNGATAPAGTVEKPNLKLGFIKLTDMAPLAIAKEKGFFLEEGLNVALEPQANWKVLLDGVIGGQLDAAHMLAGQPIAATIGLGTKADLIAPLSLDLNGNAITVSNRIWAQIAPTLPKGADGKPLHPISAAVLMPVVERFRSEGRPLKFGMVFPVSTHNYELRYWLAAGGIHPGFYLPRDVAGTTGADIQLSVTPPPQMPATLEAGTIEGYSVGEPWNQAAVKKKIGVPLIADHDIWPRNPEKVLGMTRAFAETYPATTTALIRALIKAQQWLDADQGANRPEAVQILARSNYVGADADVIAASMTGRFTYAPGDVRPAPEFNIFFGSFAGYPFASDAVWQLTQMRRWGQIAEDRPDAWYLETAQAVYRADLYLAAARALVAEGVIPAESVPETDGFKEVQTGFIDGVAYDGRAPNAYLAKFAIGLKQGQRVAASGVSPA</sequence>
<dbReference type="PANTHER" id="PTHR30024">
    <property type="entry name" value="ALIPHATIC SULFONATES-BINDING PROTEIN-RELATED"/>
    <property type="match status" value="1"/>
</dbReference>
<name>A0A7Z8Y772_9CAUL</name>
<evidence type="ECO:0000256" key="6">
    <source>
        <dbReference type="ARBA" id="ARBA00024031"/>
    </source>
</evidence>
<keyword evidence="7" id="KW-0732">Signal</keyword>
<feature type="chain" id="PRO_5031450452" evidence="7">
    <location>
        <begin position="23"/>
        <end position="469"/>
    </location>
</feature>
<comment type="caution">
    <text evidence="8">The sequence shown here is derived from an EMBL/GenBank/DDBJ whole genome shotgun (WGS) entry which is preliminary data.</text>
</comment>
<dbReference type="Pfam" id="PF13379">
    <property type="entry name" value="NMT1_2"/>
    <property type="match status" value="1"/>
</dbReference>
<evidence type="ECO:0000256" key="1">
    <source>
        <dbReference type="ARBA" id="ARBA00004308"/>
    </source>
</evidence>
<dbReference type="SUPFAM" id="SSF53850">
    <property type="entry name" value="Periplasmic binding protein-like II"/>
    <property type="match status" value="1"/>
</dbReference>
<evidence type="ECO:0000313" key="8">
    <source>
        <dbReference type="EMBL" id="VDC52063.1"/>
    </source>
</evidence>
<keyword evidence="8" id="KW-0067">ATP-binding</keyword>
<keyword evidence="3" id="KW-1003">Cell membrane</keyword>
<keyword evidence="4" id="KW-0997">Cell inner membrane</keyword>